<protein>
    <submittedName>
        <fullName evidence="1">Uncharacterized protein</fullName>
    </submittedName>
</protein>
<dbReference type="SUPFAM" id="SSF56925">
    <property type="entry name" value="OMPA-like"/>
    <property type="match status" value="1"/>
</dbReference>
<evidence type="ECO:0000313" key="1">
    <source>
        <dbReference type="EMBL" id="MBB5721944.1"/>
    </source>
</evidence>
<dbReference type="EMBL" id="JACIJM010000004">
    <property type="protein sequence ID" value="MBB5721944.1"/>
    <property type="molecule type" value="Genomic_DNA"/>
</dbReference>
<dbReference type="Proteomes" id="UP000535415">
    <property type="component" value="Unassembled WGS sequence"/>
</dbReference>
<gene>
    <name evidence="1" type="ORF">FHS72_001568</name>
</gene>
<evidence type="ECO:0000313" key="2">
    <source>
        <dbReference type="Proteomes" id="UP000535415"/>
    </source>
</evidence>
<dbReference type="Gene3D" id="2.40.160.90">
    <property type="match status" value="1"/>
</dbReference>
<dbReference type="RefSeq" id="WP_183527768.1">
    <property type="nucleotide sequence ID" value="NZ_JACIJM010000004.1"/>
</dbReference>
<dbReference type="InterPro" id="IPR011250">
    <property type="entry name" value="OMP/PagP_B-barrel"/>
</dbReference>
<organism evidence="1 2">
    <name type="scientific">Yoonia ponticola</name>
    <dbReference type="NCBI Taxonomy" id="1524255"/>
    <lineage>
        <taxon>Bacteria</taxon>
        <taxon>Pseudomonadati</taxon>
        <taxon>Pseudomonadota</taxon>
        <taxon>Alphaproteobacteria</taxon>
        <taxon>Rhodobacterales</taxon>
        <taxon>Paracoccaceae</taxon>
        <taxon>Yoonia</taxon>
    </lineage>
</organism>
<reference evidence="1 2" key="1">
    <citation type="submission" date="2020-08" db="EMBL/GenBank/DDBJ databases">
        <title>Genomic Encyclopedia of Type Strains, Phase IV (KMG-IV): sequencing the most valuable type-strain genomes for metagenomic binning, comparative biology and taxonomic classification.</title>
        <authorList>
            <person name="Goeker M."/>
        </authorList>
    </citation>
    <scope>NUCLEOTIDE SEQUENCE [LARGE SCALE GENOMIC DNA]</scope>
    <source>
        <strain evidence="1 2">DSM 101064</strain>
    </source>
</reference>
<keyword evidence="2" id="KW-1185">Reference proteome</keyword>
<comment type="caution">
    <text evidence="1">The sequence shown here is derived from an EMBL/GenBank/DDBJ whole genome shotgun (WGS) entry which is preliminary data.</text>
</comment>
<dbReference type="AlphaFoldDB" id="A0A7W9EXS4"/>
<proteinExistence type="predicted"/>
<name>A0A7W9EXS4_9RHOB</name>
<accession>A0A7W9EXS4</accession>
<sequence length="268" mass="27929">MAVSVNANEQLNGTLELSVDKATGETVFVLNGVEETNLTTDAEFGNGDVKYFTDEDTVSYSALGVQGDWLTLDGNRIFGAKAQSDDAIAVLTIENVADTGALVLERLSDTAVPEFGNAEMSGDYFGYWQTGDAGGHLPSQLVLNPIIGDAKLTVDFANSMVSGAITNRSLRNLKTNAPGSQLTDVILEDTSIDGFGGFSGTATGGRHTSSGFDDATVTGSFVGLLTRSQATGAIGAVEIITNDPEGQEVDGVALPRDRVETGIFSVSE</sequence>